<dbReference type="Proteomes" id="UP000054270">
    <property type="component" value="Unassembled WGS sequence"/>
</dbReference>
<evidence type="ECO:0000313" key="2">
    <source>
        <dbReference type="EMBL" id="KJA13415.1"/>
    </source>
</evidence>
<dbReference type="AlphaFoldDB" id="A0A0D2NY61"/>
<keyword evidence="3" id="KW-1185">Reference proteome</keyword>
<proteinExistence type="predicted"/>
<feature type="compositionally biased region" description="Polar residues" evidence="1">
    <location>
        <begin position="68"/>
        <end position="85"/>
    </location>
</feature>
<feature type="region of interest" description="Disordered" evidence="1">
    <location>
        <begin position="60"/>
        <end position="103"/>
    </location>
</feature>
<feature type="compositionally biased region" description="Basic and acidic residues" evidence="1">
    <location>
        <begin position="87"/>
        <end position="97"/>
    </location>
</feature>
<gene>
    <name evidence="2" type="ORF">HYPSUDRAFT_209556</name>
</gene>
<protein>
    <submittedName>
        <fullName evidence="2">Uncharacterized protein</fullName>
    </submittedName>
</protein>
<evidence type="ECO:0000256" key="1">
    <source>
        <dbReference type="SAM" id="MobiDB-lite"/>
    </source>
</evidence>
<dbReference type="EMBL" id="KN817743">
    <property type="protein sequence ID" value="KJA13415.1"/>
    <property type="molecule type" value="Genomic_DNA"/>
</dbReference>
<organism evidence="2 3">
    <name type="scientific">Hypholoma sublateritium (strain FD-334 SS-4)</name>
    <dbReference type="NCBI Taxonomy" id="945553"/>
    <lineage>
        <taxon>Eukaryota</taxon>
        <taxon>Fungi</taxon>
        <taxon>Dikarya</taxon>
        <taxon>Basidiomycota</taxon>
        <taxon>Agaricomycotina</taxon>
        <taxon>Agaricomycetes</taxon>
        <taxon>Agaricomycetidae</taxon>
        <taxon>Agaricales</taxon>
        <taxon>Agaricineae</taxon>
        <taxon>Strophariaceae</taxon>
        <taxon>Hypholoma</taxon>
    </lineage>
</organism>
<accession>A0A0D2NY61</accession>
<name>A0A0D2NY61_HYPSF</name>
<evidence type="ECO:0000313" key="3">
    <source>
        <dbReference type="Proteomes" id="UP000054270"/>
    </source>
</evidence>
<sequence length="211" mass="22748">MSCAPLKFDATSCQIFGAVSFFDSVRIQNANTFALALASAKPTLSNSCAAYPCQTTLLPSPTPDSFRDQNSSPTIEAASRSSISPANDDRMRTEHTSLELGSNPRDENATTSVFFGGGDGAEALRSLVYLLSNSTATLVSADGTSTLLRSQLDEFGFGRRSSFSHGQWFLNEIARRTMIRARPDLSGKVGLGFLDDVRLDEEDFISGIQNI</sequence>
<reference evidence="3" key="1">
    <citation type="submission" date="2014-04" db="EMBL/GenBank/DDBJ databases">
        <title>Evolutionary Origins and Diversification of the Mycorrhizal Mutualists.</title>
        <authorList>
            <consortium name="DOE Joint Genome Institute"/>
            <consortium name="Mycorrhizal Genomics Consortium"/>
            <person name="Kohler A."/>
            <person name="Kuo A."/>
            <person name="Nagy L.G."/>
            <person name="Floudas D."/>
            <person name="Copeland A."/>
            <person name="Barry K.W."/>
            <person name="Cichocki N."/>
            <person name="Veneault-Fourrey C."/>
            <person name="LaButti K."/>
            <person name="Lindquist E.A."/>
            <person name="Lipzen A."/>
            <person name="Lundell T."/>
            <person name="Morin E."/>
            <person name="Murat C."/>
            <person name="Riley R."/>
            <person name="Ohm R."/>
            <person name="Sun H."/>
            <person name="Tunlid A."/>
            <person name="Henrissat B."/>
            <person name="Grigoriev I.V."/>
            <person name="Hibbett D.S."/>
            <person name="Martin F."/>
        </authorList>
    </citation>
    <scope>NUCLEOTIDE SEQUENCE [LARGE SCALE GENOMIC DNA]</scope>
    <source>
        <strain evidence="3">FD-334 SS-4</strain>
    </source>
</reference>